<dbReference type="Pfam" id="PF03995">
    <property type="entry name" value="Inhibitor_I36"/>
    <property type="match status" value="1"/>
</dbReference>
<evidence type="ECO:0000313" key="3">
    <source>
        <dbReference type="Proteomes" id="UP000622552"/>
    </source>
</evidence>
<evidence type="ECO:0000313" key="2">
    <source>
        <dbReference type="EMBL" id="MBG6136578.1"/>
    </source>
</evidence>
<sequence>MKTRVLAVALVVAAAIIAAPTAAQAKPTCASGTVCTYSAYNFTGTRTVTTVNSSTRNRCLTLTVRSIDNASSRPVRTYSGANCSAGDNLVNPGQSKATTAINSIWIT</sequence>
<dbReference type="AlphaFoldDB" id="A0A8J7GA36"/>
<proteinExistence type="predicted"/>
<keyword evidence="1" id="KW-0732">Signal</keyword>
<dbReference type="Proteomes" id="UP000622552">
    <property type="component" value="Unassembled WGS sequence"/>
</dbReference>
<name>A0A8J7GA36_9ACTN</name>
<reference evidence="2" key="1">
    <citation type="submission" date="2020-11" db="EMBL/GenBank/DDBJ databases">
        <title>Sequencing the genomes of 1000 actinobacteria strains.</title>
        <authorList>
            <person name="Klenk H.-P."/>
        </authorList>
    </citation>
    <scope>NUCLEOTIDE SEQUENCE</scope>
    <source>
        <strain evidence="2">DSM 45356</strain>
    </source>
</reference>
<dbReference type="RefSeq" id="WP_197003536.1">
    <property type="nucleotide sequence ID" value="NZ_BONS01000016.1"/>
</dbReference>
<comment type="caution">
    <text evidence="2">The sequence shown here is derived from an EMBL/GenBank/DDBJ whole genome shotgun (WGS) entry which is preliminary data.</text>
</comment>
<organism evidence="2 3">
    <name type="scientific">Longispora fulva</name>
    <dbReference type="NCBI Taxonomy" id="619741"/>
    <lineage>
        <taxon>Bacteria</taxon>
        <taxon>Bacillati</taxon>
        <taxon>Actinomycetota</taxon>
        <taxon>Actinomycetes</taxon>
        <taxon>Micromonosporales</taxon>
        <taxon>Micromonosporaceae</taxon>
        <taxon>Longispora</taxon>
    </lineage>
</organism>
<feature type="chain" id="PRO_5035213635" description="Peptidase inhibitor family I36" evidence="1">
    <location>
        <begin position="26"/>
        <end position="107"/>
    </location>
</feature>
<keyword evidence="3" id="KW-1185">Reference proteome</keyword>
<protein>
    <recommendedName>
        <fullName evidence="4">Peptidase inhibitor family I36</fullName>
    </recommendedName>
</protein>
<accession>A0A8J7GA36</accession>
<evidence type="ECO:0008006" key="4">
    <source>
        <dbReference type="Google" id="ProtNLM"/>
    </source>
</evidence>
<feature type="signal peptide" evidence="1">
    <location>
        <begin position="1"/>
        <end position="25"/>
    </location>
</feature>
<gene>
    <name evidence="2" type="ORF">IW245_002772</name>
</gene>
<dbReference type="EMBL" id="JADOUF010000001">
    <property type="protein sequence ID" value="MBG6136578.1"/>
    <property type="molecule type" value="Genomic_DNA"/>
</dbReference>
<evidence type="ECO:0000256" key="1">
    <source>
        <dbReference type="SAM" id="SignalP"/>
    </source>
</evidence>